<name>A0A8S0THH1_OLEEU</name>
<feature type="non-terminal residue" evidence="1">
    <location>
        <position position="1"/>
    </location>
</feature>
<evidence type="ECO:0000313" key="1">
    <source>
        <dbReference type="EMBL" id="CAA3004936.1"/>
    </source>
</evidence>
<reference evidence="1 2" key="1">
    <citation type="submission" date="2019-12" db="EMBL/GenBank/DDBJ databases">
        <authorList>
            <person name="Alioto T."/>
            <person name="Alioto T."/>
            <person name="Gomez Garrido J."/>
        </authorList>
    </citation>
    <scope>NUCLEOTIDE SEQUENCE [LARGE SCALE GENOMIC DNA]</scope>
</reference>
<organism evidence="1 2">
    <name type="scientific">Olea europaea subsp. europaea</name>
    <dbReference type="NCBI Taxonomy" id="158383"/>
    <lineage>
        <taxon>Eukaryota</taxon>
        <taxon>Viridiplantae</taxon>
        <taxon>Streptophyta</taxon>
        <taxon>Embryophyta</taxon>
        <taxon>Tracheophyta</taxon>
        <taxon>Spermatophyta</taxon>
        <taxon>Magnoliopsida</taxon>
        <taxon>eudicotyledons</taxon>
        <taxon>Gunneridae</taxon>
        <taxon>Pentapetalae</taxon>
        <taxon>asterids</taxon>
        <taxon>lamiids</taxon>
        <taxon>Lamiales</taxon>
        <taxon>Oleaceae</taxon>
        <taxon>Oleeae</taxon>
        <taxon>Olea</taxon>
    </lineage>
</organism>
<evidence type="ECO:0000313" key="2">
    <source>
        <dbReference type="Proteomes" id="UP000594638"/>
    </source>
</evidence>
<dbReference type="Proteomes" id="UP000594638">
    <property type="component" value="Unassembled WGS sequence"/>
</dbReference>
<keyword evidence="2" id="KW-1185">Reference proteome</keyword>
<dbReference type="Gramene" id="OE9A002699T1">
    <property type="protein sequence ID" value="OE9A002699C1"/>
    <property type="gene ID" value="OE9A002699"/>
</dbReference>
<accession>A0A8S0THH1</accession>
<dbReference type="AlphaFoldDB" id="A0A8S0THH1"/>
<protein>
    <submittedName>
        <fullName evidence="1">Uncharacterized protein</fullName>
    </submittedName>
</protein>
<gene>
    <name evidence="1" type="ORF">OLEA9_A002699</name>
</gene>
<feature type="non-terminal residue" evidence="1">
    <location>
        <position position="55"/>
    </location>
</feature>
<sequence length="55" mass="6540">GELEKELAQAAYVLHRKSWDREIRTRQIALWKEKLQAGYHPDQPARIYANSLDEF</sequence>
<comment type="caution">
    <text evidence="1">The sequence shown here is derived from an EMBL/GenBank/DDBJ whole genome shotgun (WGS) entry which is preliminary data.</text>
</comment>
<dbReference type="EMBL" id="CACTIH010006924">
    <property type="protein sequence ID" value="CAA3004936.1"/>
    <property type="molecule type" value="Genomic_DNA"/>
</dbReference>
<proteinExistence type="predicted"/>